<accession>A0A8K0G6V7</accession>
<evidence type="ECO:0000313" key="1">
    <source>
        <dbReference type="EMBL" id="KAF2888061.1"/>
    </source>
</evidence>
<evidence type="ECO:0000313" key="2">
    <source>
        <dbReference type="Proteomes" id="UP000801492"/>
    </source>
</evidence>
<organism evidence="1 2">
    <name type="scientific">Ignelater luminosus</name>
    <name type="common">Cucubano</name>
    <name type="synonym">Pyrophorus luminosus</name>
    <dbReference type="NCBI Taxonomy" id="2038154"/>
    <lineage>
        <taxon>Eukaryota</taxon>
        <taxon>Metazoa</taxon>
        <taxon>Ecdysozoa</taxon>
        <taxon>Arthropoda</taxon>
        <taxon>Hexapoda</taxon>
        <taxon>Insecta</taxon>
        <taxon>Pterygota</taxon>
        <taxon>Neoptera</taxon>
        <taxon>Endopterygota</taxon>
        <taxon>Coleoptera</taxon>
        <taxon>Polyphaga</taxon>
        <taxon>Elateriformia</taxon>
        <taxon>Elateroidea</taxon>
        <taxon>Elateridae</taxon>
        <taxon>Agrypninae</taxon>
        <taxon>Pyrophorini</taxon>
        <taxon>Ignelater</taxon>
    </lineage>
</organism>
<protein>
    <submittedName>
        <fullName evidence="1">Uncharacterized protein</fullName>
    </submittedName>
</protein>
<sequence length="119" mass="13532">MHEQKSKKCGNLREYNRWGKTDLPYVSLKKLVNSSELVADMYASMEISNSENSTDRTFNTTTEEIQNKNDDINTSAVEGIMSIEGGYYNLEEFLSSLSCCKDRHDVLSGGWEKIACEKM</sequence>
<keyword evidence="2" id="KW-1185">Reference proteome</keyword>
<comment type="caution">
    <text evidence="1">The sequence shown here is derived from an EMBL/GenBank/DDBJ whole genome shotgun (WGS) entry which is preliminary data.</text>
</comment>
<dbReference type="AlphaFoldDB" id="A0A8K0G6V7"/>
<dbReference type="Proteomes" id="UP000801492">
    <property type="component" value="Unassembled WGS sequence"/>
</dbReference>
<reference evidence="1" key="1">
    <citation type="submission" date="2019-08" db="EMBL/GenBank/DDBJ databases">
        <title>The genome of the North American firefly Photinus pyralis.</title>
        <authorList>
            <consortium name="Photinus pyralis genome working group"/>
            <person name="Fallon T.R."/>
            <person name="Sander Lower S.E."/>
            <person name="Weng J.-K."/>
        </authorList>
    </citation>
    <scope>NUCLEOTIDE SEQUENCE</scope>
    <source>
        <strain evidence="1">TRF0915ILg1</strain>
        <tissue evidence="1">Whole body</tissue>
    </source>
</reference>
<proteinExistence type="predicted"/>
<gene>
    <name evidence="1" type="ORF">ILUMI_18112</name>
</gene>
<name>A0A8K0G6V7_IGNLU</name>
<dbReference type="EMBL" id="VTPC01080182">
    <property type="protein sequence ID" value="KAF2888061.1"/>
    <property type="molecule type" value="Genomic_DNA"/>
</dbReference>